<dbReference type="KEGG" id="ela:UCREL1_5262"/>
<dbReference type="GO" id="GO:0000166">
    <property type="term" value="F:nucleotide binding"/>
    <property type="evidence" value="ECO:0007669"/>
    <property type="project" value="InterPro"/>
</dbReference>
<evidence type="ECO:0000259" key="1">
    <source>
        <dbReference type="Pfam" id="PF01408"/>
    </source>
</evidence>
<dbReference type="GO" id="GO:0005737">
    <property type="term" value="C:cytoplasm"/>
    <property type="evidence" value="ECO:0007669"/>
    <property type="project" value="TreeGrafter"/>
</dbReference>
<organism evidence="2 3">
    <name type="scientific">Eutypa lata (strain UCR-EL1)</name>
    <name type="common">Grapevine dieback disease fungus</name>
    <name type="synonym">Eutypa armeniacae</name>
    <dbReference type="NCBI Taxonomy" id="1287681"/>
    <lineage>
        <taxon>Eukaryota</taxon>
        <taxon>Fungi</taxon>
        <taxon>Dikarya</taxon>
        <taxon>Ascomycota</taxon>
        <taxon>Pezizomycotina</taxon>
        <taxon>Sordariomycetes</taxon>
        <taxon>Xylariomycetidae</taxon>
        <taxon>Xylariales</taxon>
        <taxon>Diatrypaceae</taxon>
        <taxon>Eutypa</taxon>
    </lineage>
</organism>
<dbReference type="HOGENOM" id="CLU_028866_0_0_1"/>
<dbReference type="eggNOG" id="KOG2742">
    <property type="taxonomic scope" value="Eukaryota"/>
</dbReference>
<name>M7STZ6_EUTLA</name>
<sequence>MTGKVLQVGIIGAGDVAQIVHIPTFAFLSRLFKVKTICDVSMTTASHCTAKFGISQSTTNPSDIFNDAAIDVVVVLTSDEYHAPYTIEALRAGKHVLVEKPITLSLQAAEGILEAERAAAATGGARVFVGYMRRYAPSSQAFKREVASIGPIKYARVRDIIGPNAYFIGQSGTDPQKFFEDIPTSASKDRKEKLAALLEQAHGLSLMREVLGGLPAEVLASTDNNRWYTAMFDYRNRGESTNGERFTCLYEMGIDNVSRFDSQVAVFGENKSVTICYDTPFVKGLGITVEIDELNEHGDKCHRSLQTSYEDAYTAELRELYEVVASGREIRTSATDAMEDLKLFKMMMNKHV</sequence>
<dbReference type="InterPro" id="IPR000683">
    <property type="entry name" value="Gfo/Idh/MocA-like_OxRdtase_N"/>
</dbReference>
<accession>M7STZ6</accession>
<dbReference type="AlphaFoldDB" id="M7STZ6"/>
<dbReference type="InterPro" id="IPR036291">
    <property type="entry name" value="NAD(P)-bd_dom_sf"/>
</dbReference>
<dbReference type="OrthoDB" id="64915at2759"/>
<evidence type="ECO:0000313" key="2">
    <source>
        <dbReference type="EMBL" id="EMR67732.1"/>
    </source>
</evidence>
<dbReference type="SUPFAM" id="SSF51735">
    <property type="entry name" value="NAD(P)-binding Rossmann-fold domains"/>
    <property type="match status" value="1"/>
</dbReference>
<protein>
    <submittedName>
        <fullName evidence="2">Putative myo-inositol 2-dehydrogenase protein</fullName>
    </submittedName>
</protein>
<dbReference type="EMBL" id="KB706368">
    <property type="protein sequence ID" value="EMR67732.1"/>
    <property type="molecule type" value="Genomic_DNA"/>
</dbReference>
<evidence type="ECO:0000313" key="3">
    <source>
        <dbReference type="Proteomes" id="UP000012174"/>
    </source>
</evidence>
<feature type="domain" description="Gfo/Idh/MocA-like oxidoreductase N-terminal" evidence="1">
    <location>
        <begin position="7"/>
        <end position="119"/>
    </location>
</feature>
<dbReference type="Gene3D" id="3.40.50.720">
    <property type="entry name" value="NAD(P)-binding Rossmann-like Domain"/>
    <property type="match status" value="1"/>
</dbReference>
<dbReference type="PANTHER" id="PTHR42840:SF7">
    <property type="entry name" value="BINDING ROSSMANN FOLD OXIDOREDUCTASE, PUTATIVE (AFU_ORTHOLOGUE AFUA_4G10190)-RELATED"/>
    <property type="match status" value="1"/>
</dbReference>
<dbReference type="Pfam" id="PF01408">
    <property type="entry name" value="GFO_IDH_MocA"/>
    <property type="match status" value="1"/>
</dbReference>
<dbReference type="GO" id="GO:0016491">
    <property type="term" value="F:oxidoreductase activity"/>
    <property type="evidence" value="ECO:0007669"/>
    <property type="project" value="TreeGrafter"/>
</dbReference>
<dbReference type="GO" id="GO:0006740">
    <property type="term" value="P:NADPH regeneration"/>
    <property type="evidence" value="ECO:0007669"/>
    <property type="project" value="TreeGrafter"/>
</dbReference>
<proteinExistence type="predicted"/>
<dbReference type="Gene3D" id="3.30.360.10">
    <property type="entry name" value="Dihydrodipicolinate Reductase, domain 2"/>
    <property type="match status" value="1"/>
</dbReference>
<dbReference type="PANTHER" id="PTHR42840">
    <property type="entry name" value="NAD(P)-BINDING ROSSMANN-FOLD SUPERFAMILY PROTEIN-RELATED"/>
    <property type="match status" value="1"/>
</dbReference>
<reference evidence="3" key="1">
    <citation type="journal article" date="2013" name="Genome Announc.">
        <title>Draft genome sequence of the grapevine dieback fungus Eutypa lata UCR-EL1.</title>
        <authorList>
            <person name="Blanco-Ulate B."/>
            <person name="Rolshausen P.E."/>
            <person name="Cantu D."/>
        </authorList>
    </citation>
    <scope>NUCLEOTIDE SEQUENCE [LARGE SCALE GENOMIC DNA]</scope>
    <source>
        <strain evidence="3">UCR-EL1</strain>
    </source>
</reference>
<dbReference type="OMA" id="GHYSERI"/>
<gene>
    <name evidence="2" type="ORF">UCREL1_5262</name>
</gene>
<keyword evidence="3" id="KW-1185">Reference proteome</keyword>
<dbReference type="Proteomes" id="UP000012174">
    <property type="component" value="Unassembled WGS sequence"/>
</dbReference>